<dbReference type="GO" id="GO:0016020">
    <property type="term" value="C:membrane"/>
    <property type="evidence" value="ECO:0007669"/>
    <property type="project" value="UniProtKB-SubCell"/>
</dbReference>
<dbReference type="PANTHER" id="PTHR43027:SF2">
    <property type="entry name" value="TRANSPORT PERMEASE PROTEIN"/>
    <property type="match status" value="1"/>
</dbReference>
<name>A0A919MW44_9ACTN</name>
<dbReference type="Pfam" id="PF01061">
    <property type="entry name" value="ABC2_membrane"/>
    <property type="match status" value="1"/>
</dbReference>
<keyword evidence="3 5" id="KW-1133">Transmembrane helix</keyword>
<reference evidence="7" key="1">
    <citation type="submission" date="2021-01" db="EMBL/GenBank/DDBJ databases">
        <title>Whole genome shotgun sequence of Actinoplanes rishiriensis NBRC 108556.</title>
        <authorList>
            <person name="Komaki H."/>
            <person name="Tamura T."/>
        </authorList>
    </citation>
    <scope>NUCLEOTIDE SEQUENCE</scope>
    <source>
        <strain evidence="7">NBRC 108556</strain>
    </source>
</reference>
<feature type="transmembrane region" description="Helical" evidence="5">
    <location>
        <begin position="228"/>
        <end position="250"/>
    </location>
</feature>
<dbReference type="AlphaFoldDB" id="A0A919MW44"/>
<organism evidence="7 8">
    <name type="scientific">Paractinoplanes rishiriensis</name>
    <dbReference type="NCBI Taxonomy" id="1050105"/>
    <lineage>
        <taxon>Bacteria</taxon>
        <taxon>Bacillati</taxon>
        <taxon>Actinomycetota</taxon>
        <taxon>Actinomycetes</taxon>
        <taxon>Micromonosporales</taxon>
        <taxon>Micromonosporaceae</taxon>
        <taxon>Paractinoplanes</taxon>
    </lineage>
</organism>
<dbReference type="GO" id="GO:0140359">
    <property type="term" value="F:ABC-type transporter activity"/>
    <property type="evidence" value="ECO:0007669"/>
    <property type="project" value="InterPro"/>
</dbReference>
<feature type="domain" description="ABC-2 type transporter transmembrane" evidence="6">
    <location>
        <begin position="8"/>
        <end position="210"/>
    </location>
</feature>
<dbReference type="RefSeq" id="WP_203780597.1">
    <property type="nucleotide sequence ID" value="NZ_BOMV01000012.1"/>
</dbReference>
<feature type="transmembrane region" description="Helical" evidence="5">
    <location>
        <begin position="99"/>
        <end position="128"/>
    </location>
</feature>
<accession>A0A919MW44</accession>
<comment type="subcellular location">
    <subcellularLocation>
        <location evidence="1">Membrane</location>
        <topology evidence="1">Multi-pass membrane protein</topology>
    </subcellularLocation>
</comment>
<keyword evidence="4 5" id="KW-0472">Membrane</keyword>
<dbReference type="PANTHER" id="PTHR43027">
    <property type="entry name" value="DOXORUBICIN RESISTANCE ABC TRANSPORTER PERMEASE PROTEIN DRRC-RELATED"/>
    <property type="match status" value="1"/>
</dbReference>
<feature type="transmembrane region" description="Helical" evidence="5">
    <location>
        <begin position="55"/>
        <end position="78"/>
    </location>
</feature>
<evidence type="ECO:0000256" key="1">
    <source>
        <dbReference type="ARBA" id="ARBA00004141"/>
    </source>
</evidence>
<feature type="transmembrane region" description="Helical" evidence="5">
    <location>
        <begin position="25"/>
        <end position="43"/>
    </location>
</feature>
<proteinExistence type="predicted"/>
<evidence type="ECO:0000256" key="2">
    <source>
        <dbReference type="ARBA" id="ARBA00022692"/>
    </source>
</evidence>
<protein>
    <submittedName>
        <fullName evidence="7">Transport permease protein</fullName>
    </submittedName>
</protein>
<keyword evidence="2 5" id="KW-0812">Transmembrane</keyword>
<comment type="caution">
    <text evidence="7">The sequence shown here is derived from an EMBL/GenBank/DDBJ whole genome shotgun (WGS) entry which is preliminary data.</text>
</comment>
<dbReference type="EMBL" id="BOMV01000012">
    <property type="protein sequence ID" value="GIE94280.1"/>
    <property type="molecule type" value="Genomic_DNA"/>
</dbReference>
<gene>
    <name evidence="7" type="ORF">Ari01nite_17450</name>
</gene>
<evidence type="ECO:0000313" key="8">
    <source>
        <dbReference type="Proteomes" id="UP000636960"/>
    </source>
</evidence>
<evidence type="ECO:0000313" key="7">
    <source>
        <dbReference type="EMBL" id="GIE94280.1"/>
    </source>
</evidence>
<evidence type="ECO:0000259" key="6">
    <source>
        <dbReference type="Pfam" id="PF01061"/>
    </source>
</evidence>
<sequence length="260" mass="27402">MSAVLRRVRSLSAAEMRLLFRNKTAVFSAFVLPLGMVGLLAGVKIDGGQLSTNAFVMTSLLGFVLLAAVYYNLVTTYVSRREELVLKRLRAGELTDREILAGVAAPAIVVAVLQCLVAAVAGAAWLGLPVPVNLVLLLVAVLGGTVVFVLLAAASAAFTRTAEMAQVTTLPVLMACLLGSGVVLPLTELPEPVADVLRVLPLTPVVDLMRLGWSGTVGVEAPAGFTGVLAPSLAPLGLLAVWLVLGTLAVKRWFRWEPRR</sequence>
<keyword evidence="8" id="KW-1185">Reference proteome</keyword>
<dbReference type="InterPro" id="IPR013525">
    <property type="entry name" value="ABC2_TM"/>
</dbReference>
<evidence type="ECO:0000256" key="4">
    <source>
        <dbReference type="ARBA" id="ARBA00023136"/>
    </source>
</evidence>
<dbReference type="InterPro" id="IPR052902">
    <property type="entry name" value="ABC-2_transporter"/>
</dbReference>
<feature type="transmembrane region" description="Helical" evidence="5">
    <location>
        <begin position="170"/>
        <end position="187"/>
    </location>
</feature>
<evidence type="ECO:0000256" key="5">
    <source>
        <dbReference type="SAM" id="Phobius"/>
    </source>
</evidence>
<dbReference type="Proteomes" id="UP000636960">
    <property type="component" value="Unassembled WGS sequence"/>
</dbReference>
<feature type="transmembrane region" description="Helical" evidence="5">
    <location>
        <begin position="134"/>
        <end position="158"/>
    </location>
</feature>
<evidence type="ECO:0000256" key="3">
    <source>
        <dbReference type="ARBA" id="ARBA00022989"/>
    </source>
</evidence>